<dbReference type="AlphaFoldDB" id="A0A2M7K889"/>
<dbReference type="CDD" id="cd02775">
    <property type="entry name" value="MopB_CT"/>
    <property type="match status" value="1"/>
</dbReference>
<name>A0A2M7K889_9BACT</name>
<dbReference type="PANTHER" id="PTHR43742:SF6">
    <property type="entry name" value="OXIDOREDUCTASE YYAE-RELATED"/>
    <property type="match status" value="1"/>
</dbReference>
<gene>
    <name evidence="4" type="ORF">COZ58_04380</name>
</gene>
<dbReference type="SUPFAM" id="SSF50692">
    <property type="entry name" value="ADC-like"/>
    <property type="match status" value="1"/>
</dbReference>
<dbReference type="PANTHER" id="PTHR43742">
    <property type="entry name" value="TRIMETHYLAMINE-N-OXIDE REDUCTASE"/>
    <property type="match status" value="1"/>
</dbReference>
<dbReference type="Proteomes" id="UP000231493">
    <property type="component" value="Unassembled WGS sequence"/>
</dbReference>
<dbReference type="EMBL" id="PFIP01000084">
    <property type="protein sequence ID" value="PIX34330.1"/>
    <property type="molecule type" value="Genomic_DNA"/>
</dbReference>
<keyword evidence="2" id="KW-0411">Iron-sulfur</keyword>
<dbReference type="InterPro" id="IPR009010">
    <property type="entry name" value="Asp_de-COase-like_dom_sf"/>
</dbReference>
<evidence type="ECO:0000256" key="2">
    <source>
        <dbReference type="ARBA" id="ARBA00023014"/>
    </source>
</evidence>
<dbReference type="InterPro" id="IPR006657">
    <property type="entry name" value="MoPterin_dinucl-bd_dom"/>
</dbReference>
<sequence length="85" mass="9733">WINPSDAEKRKIKNGDKVKVYNQRGNFILKALLTKKVAKGIVHIYFGWWDGVHKVNINKLTGDYISDIGYEAAFHNCLVEVENTV</sequence>
<keyword evidence="1" id="KW-0408">Iron</keyword>
<dbReference type="GO" id="GO:0051536">
    <property type="term" value="F:iron-sulfur cluster binding"/>
    <property type="evidence" value="ECO:0007669"/>
    <property type="project" value="UniProtKB-KW"/>
</dbReference>
<comment type="caution">
    <text evidence="4">The sequence shown here is derived from an EMBL/GenBank/DDBJ whole genome shotgun (WGS) entry which is preliminary data.</text>
</comment>
<proteinExistence type="predicted"/>
<evidence type="ECO:0000256" key="1">
    <source>
        <dbReference type="ARBA" id="ARBA00023004"/>
    </source>
</evidence>
<feature type="domain" description="Molybdopterin dinucleotide-binding" evidence="3">
    <location>
        <begin position="1"/>
        <end position="77"/>
    </location>
</feature>
<feature type="non-terminal residue" evidence="4">
    <location>
        <position position="1"/>
    </location>
</feature>
<keyword evidence="2" id="KW-0479">Metal-binding</keyword>
<organism evidence="4 5">
    <name type="scientific">Candidatus Infernicultor aquiphilus</name>
    <dbReference type="NCBI Taxonomy" id="1805029"/>
    <lineage>
        <taxon>Bacteria</taxon>
        <taxon>Pseudomonadati</taxon>
        <taxon>Atribacterota</taxon>
        <taxon>Candidatus Phoenicimicrobiia</taxon>
        <taxon>Candidatus Pheonicimicrobiales</taxon>
        <taxon>Candidatus Phoenicimicrobiaceae</taxon>
        <taxon>Candidatus Infernicultor</taxon>
    </lineage>
</organism>
<dbReference type="GO" id="GO:0043546">
    <property type="term" value="F:molybdopterin cofactor binding"/>
    <property type="evidence" value="ECO:0007669"/>
    <property type="project" value="InterPro"/>
</dbReference>
<accession>A0A2M7K889</accession>
<dbReference type="InterPro" id="IPR050612">
    <property type="entry name" value="Prok_Mopterin_Oxidored"/>
</dbReference>
<evidence type="ECO:0000259" key="3">
    <source>
        <dbReference type="Pfam" id="PF01568"/>
    </source>
</evidence>
<protein>
    <recommendedName>
        <fullName evidence="3">Molybdopterin dinucleotide-binding domain-containing protein</fullName>
    </recommendedName>
</protein>
<dbReference type="Gene3D" id="2.40.40.20">
    <property type="match status" value="1"/>
</dbReference>
<dbReference type="Pfam" id="PF01568">
    <property type="entry name" value="Molydop_binding"/>
    <property type="match status" value="1"/>
</dbReference>
<evidence type="ECO:0000313" key="5">
    <source>
        <dbReference type="Proteomes" id="UP000231493"/>
    </source>
</evidence>
<evidence type="ECO:0000313" key="4">
    <source>
        <dbReference type="EMBL" id="PIX34330.1"/>
    </source>
</evidence>
<dbReference type="GO" id="GO:0016491">
    <property type="term" value="F:oxidoreductase activity"/>
    <property type="evidence" value="ECO:0007669"/>
    <property type="project" value="InterPro"/>
</dbReference>
<reference evidence="5" key="1">
    <citation type="submission" date="2017-09" db="EMBL/GenBank/DDBJ databases">
        <title>Depth-based differentiation of microbial function through sediment-hosted aquifers and enrichment of novel symbionts in the deep terrestrial subsurface.</title>
        <authorList>
            <person name="Probst A.J."/>
            <person name="Ladd B."/>
            <person name="Jarett J.K."/>
            <person name="Geller-Mcgrath D.E."/>
            <person name="Sieber C.M."/>
            <person name="Emerson J.B."/>
            <person name="Anantharaman K."/>
            <person name="Thomas B.C."/>
            <person name="Malmstrom R."/>
            <person name="Stieglmeier M."/>
            <person name="Klingl A."/>
            <person name="Woyke T."/>
            <person name="Ryan C.M."/>
            <person name="Banfield J.F."/>
        </authorList>
    </citation>
    <scope>NUCLEOTIDE SEQUENCE [LARGE SCALE GENOMIC DNA]</scope>
</reference>